<dbReference type="Gene3D" id="3.60.21.10">
    <property type="match status" value="1"/>
</dbReference>
<feature type="domain" description="Calcineurin-like phosphoesterase" evidence="1">
    <location>
        <begin position="1"/>
        <end position="197"/>
    </location>
</feature>
<keyword evidence="3" id="KW-1185">Reference proteome</keyword>
<evidence type="ECO:0000313" key="2">
    <source>
        <dbReference type="EMBL" id="MBC8571811.1"/>
    </source>
</evidence>
<comment type="caution">
    <text evidence="2">The sequence shown here is derived from an EMBL/GenBank/DDBJ whole genome shotgun (WGS) entry which is preliminary data.</text>
</comment>
<proteinExistence type="predicted"/>
<reference evidence="2 3" key="1">
    <citation type="submission" date="2020-08" db="EMBL/GenBank/DDBJ databases">
        <title>Genome public.</title>
        <authorList>
            <person name="Liu C."/>
            <person name="Sun Q."/>
        </authorList>
    </citation>
    <scope>NUCLEOTIDE SEQUENCE [LARGE SCALE GENOMIC DNA]</scope>
    <source>
        <strain evidence="2 3">NSJ-46</strain>
    </source>
</reference>
<evidence type="ECO:0000259" key="1">
    <source>
        <dbReference type="Pfam" id="PF00149"/>
    </source>
</evidence>
<name>A0ABR7N5Y5_9FIRM</name>
<dbReference type="Proteomes" id="UP000657421">
    <property type="component" value="Unassembled WGS sequence"/>
</dbReference>
<dbReference type="InterPro" id="IPR004843">
    <property type="entry name" value="Calcineurin-like_PHP"/>
</dbReference>
<dbReference type="InterPro" id="IPR029052">
    <property type="entry name" value="Metallo-depent_PP-like"/>
</dbReference>
<dbReference type="EMBL" id="JACRSZ010000001">
    <property type="protein sequence ID" value="MBC8571811.1"/>
    <property type="molecule type" value="Genomic_DNA"/>
</dbReference>
<organism evidence="2 3">
    <name type="scientific">Jingyaoa shaoxingensis</name>
    <dbReference type="NCBI Taxonomy" id="2763671"/>
    <lineage>
        <taxon>Bacteria</taxon>
        <taxon>Bacillati</taxon>
        <taxon>Bacillota</taxon>
        <taxon>Clostridia</taxon>
        <taxon>Lachnospirales</taxon>
        <taxon>Lachnospiraceae</taxon>
        <taxon>Jingyaoa</taxon>
    </lineage>
</organism>
<dbReference type="SUPFAM" id="SSF56300">
    <property type="entry name" value="Metallo-dependent phosphatases"/>
    <property type="match status" value="1"/>
</dbReference>
<gene>
    <name evidence="2" type="ORF">H8716_01725</name>
</gene>
<dbReference type="RefSeq" id="WP_249306749.1">
    <property type="nucleotide sequence ID" value="NZ_JACRSZ010000001.1"/>
</dbReference>
<evidence type="ECO:0000313" key="3">
    <source>
        <dbReference type="Proteomes" id="UP000657421"/>
    </source>
</evidence>
<dbReference type="Pfam" id="PF00149">
    <property type="entry name" value="Metallophos"/>
    <property type="match status" value="1"/>
</dbReference>
<protein>
    <submittedName>
        <fullName evidence="2">Metallophosphoesterase</fullName>
    </submittedName>
</protein>
<sequence>MKVLVIPDVHLKPWMFRQAADFMRTGKAERAVCLMDIPDDWGREYDIELYEKTYDEAIRFATEFSDTAWCYGNHDLSYFWHCLESGYSPMASETVQKKLLELRRTVPEDNPICYVQKIDNVLFSHGGVLDYFVEEYVAKSKYHDVDAVIEEINKLGRTEMWNDMSPIWLRPQRSGIRLYKPRKLLQVVGHTPMDEITREKNLISSDVFSTYRDGRPIGTQEFLLLDTETWEYAGIKSDILHKE</sequence>
<accession>A0ABR7N5Y5</accession>